<accession>A0ABV8FKP4</accession>
<evidence type="ECO:0000256" key="3">
    <source>
        <dbReference type="ARBA" id="ARBA00023004"/>
    </source>
</evidence>
<sequence>MIYACHLDELPKGESLRVTADVPIAVFNVDGEVYAIDDTCTHQNASLSDGWLEGCFIECPLHEAAFDLRTGMPTCPPAKRAVRTHPVTVRPDGHIYVHAPAAVPAAPSAPGAHAAPLASSAAAVPAASAEGAA</sequence>
<keyword evidence="4" id="KW-0411">Iron-sulfur</keyword>
<keyword evidence="1" id="KW-0001">2Fe-2S</keyword>
<feature type="domain" description="Rieske" evidence="5">
    <location>
        <begin position="2"/>
        <end position="96"/>
    </location>
</feature>
<evidence type="ECO:0000256" key="1">
    <source>
        <dbReference type="ARBA" id="ARBA00022714"/>
    </source>
</evidence>
<evidence type="ECO:0000313" key="6">
    <source>
        <dbReference type="EMBL" id="MFC3996697.1"/>
    </source>
</evidence>
<dbReference type="Gene3D" id="2.102.10.10">
    <property type="entry name" value="Rieske [2Fe-2S] iron-sulphur domain"/>
    <property type="match status" value="1"/>
</dbReference>
<dbReference type="InterPro" id="IPR036922">
    <property type="entry name" value="Rieske_2Fe-2S_sf"/>
</dbReference>
<name>A0ABV8FKP4_9ACTN</name>
<evidence type="ECO:0000256" key="2">
    <source>
        <dbReference type="ARBA" id="ARBA00022723"/>
    </source>
</evidence>
<keyword evidence="2" id="KW-0479">Metal-binding</keyword>
<protein>
    <submittedName>
        <fullName evidence="6">Bifunctional 3-phenylpropionate/cinnamic acid dioxygenase ferredoxin subunit</fullName>
        <ecNumber evidence="6">1.14.12.19</ecNumber>
    </submittedName>
</protein>
<dbReference type="PROSITE" id="PS51296">
    <property type="entry name" value="RIESKE"/>
    <property type="match status" value="1"/>
</dbReference>
<keyword evidence="3" id="KW-0408">Iron</keyword>
<dbReference type="Proteomes" id="UP001595847">
    <property type="component" value="Unassembled WGS sequence"/>
</dbReference>
<comment type="caution">
    <text evidence="6">The sequence shown here is derived from an EMBL/GenBank/DDBJ whole genome shotgun (WGS) entry which is preliminary data.</text>
</comment>
<gene>
    <name evidence="6" type="ORF">ACFOVU_12280</name>
</gene>
<organism evidence="6 7">
    <name type="scientific">Nocardiopsis sediminis</name>
    <dbReference type="NCBI Taxonomy" id="1778267"/>
    <lineage>
        <taxon>Bacteria</taxon>
        <taxon>Bacillati</taxon>
        <taxon>Actinomycetota</taxon>
        <taxon>Actinomycetes</taxon>
        <taxon>Streptosporangiales</taxon>
        <taxon>Nocardiopsidaceae</taxon>
        <taxon>Nocardiopsis</taxon>
    </lineage>
</organism>
<dbReference type="GO" id="GO:0008695">
    <property type="term" value="F:3-phenylpropionate dioxygenase activity"/>
    <property type="evidence" value="ECO:0007669"/>
    <property type="project" value="UniProtKB-EC"/>
</dbReference>
<reference evidence="7" key="1">
    <citation type="journal article" date="2019" name="Int. J. Syst. Evol. Microbiol.">
        <title>The Global Catalogue of Microorganisms (GCM) 10K type strain sequencing project: providing services to taxonomists for standard genome sequencing and annotation.</title>
        <authorList>
            <consortium name="The Broad Institute Genomics Platform"/>
            <consortium name="The Broad Institute Genome Sequencing Center for Infectious Disease"/>
            <person name="Wu L."/>
            <person name="Ma J."/>
        </authorList>
    </citation>
    <scope>NUCLEOTIDE SEQUENCE [LARGE SCALE GENOMIC DNA]</scope>
    <source>
        <strain evidence="7">TBRC 1826</strain>
    </source>
</reference>
<dbReference type="EC" id="1.14.12.19" evidence="6"/>
<dbReference type="NCBIfam" id="NF007422">
    <property type="entry name" value="PRK09965.1"/>
    <property type="match status" value="1"/>
</dbReference>
<dbReference type="PANTHER" id="PTHR21496:SF23">
    <property type="entry name" value="3-PHENYLPROPIONATE_CINNAMIC ACID DIOXYGENASE FERREDOXIN SUBUNIT"/>
    <property type="match status" value="1"/>
</dbReference>
<dbReference type="CDD" id="cd03528">
    <property type="entry name" value="Rieske_RO_ferredoxin"/>
    <property type="match status" value="1"/>
</dbReference>
<dbReference type="SUPFAM" id="SSF50022">
    <property type="entry name" value="ISP domain"/>
    <property type="match status" value="1"/>
</dbReference>
<keyword evidence="6" id="KW-0223">Dioxygenase</keyword>
<dbReference type="EMBL" id="JBHSBH010000008">
    <property type="protein sequence ID" value="MFC3996697.1"/>
    <property type="molecule type" value="Genomic_DNA"/>
</dbReference>
<proteinExistence type="predicted"/>
<evidence type="ECO:0000256" key="4">
    <source>
        <dbReference type="ARBA" id="ARBA00023014"/>
    </source>
</evidence>
<keyword evidence="6" id="KW-0560">Oxidoreductase</keyword>
<dbReference type="Pfam" id="PF00355">
    <property type="entry name" value="Rieske"/>
    <property type="match status" value="1"/>
</dbReference>
<keyword evidence="7" id="KW-1185">Reference proteome</keyword>
<dbReference type="RefSeq" id="WP_378532997.1">
    <property type="nucleotide sequence ID" value="NZ_JBHSBH010000008.1"/>
</dbReference>
<dbReference type="InterPro" id="IPR017941">
    <property type="entry name" value="Rieske_2Fe-2S"/>
</dbReference>
<evidence type="ECO:0000259" key="5">
    <source>
        <dbReference type="PROSITE" id="PS51296"/>
    </source>
</evidence>
<evidence type="ECO:0000313" key="7">
    <source>
        <dbReference type="Proteomes" id="UP001595847"/>
    </source>
</evidence>
<dbReference type="PANTHER" id="PTHR21496">
    <property type="entry name" value="FERREDOXIN-RELATED"/>
    <property type="match status" value="1"/>
</dbReference>